<dbReference type="BioCyc" id="TINT75379:TINT_RS16075-MONOMER"/>
<protein>
    <submittedName>
        <fullName evidence="5">Relaxase/mobilization nuclease family protein</fullName>
    </submittedName>
</protein>
<feature type="region of interest" description="Disordered" evidence="1">
    <location>
        <begin position="671"/>
        <end position="699"/>
    </location>
</feature>
<dbReference type="Pfam" id="PF22863">
    <property type="entry name" value="TraI_middle"/>
    <property type="match status" value="1"/>
</dbReference>
<feature type="compositionally biased region" description="Basic and acidic residues" evidence="1">
    <location>
        <begin position="492"/>
        <end position="516"/>
    </location>
</feature>
<dbReference type="NCBIfam" id="NF041893">
    <property type="entry name" value="TraI_MobP_relax"/>
    <property type="match status" value="1"/>
</dbReference>
<accession>D5X722</accession>
<feature type="domain" description="TraI-like middle" evidence="4">
    <location>
        <begin position="280"/>
        <end position="374"/>
    </location>
</feature>
<dbReference type="KEGG" id="tin:Tint_3207"/>
<dbReference type="InterPro" id="IPR040677">
    <property type="entry name" value="LPD7"/>
</dbReference>
<dbReference type="EMBL" id="CP002022">
    <property type="protein sequence ID" value="ADG32531.1"/>
    <property type="molecule type" value="Genomic_DNA"/>
</dbReference>
<dbReference type="InterPro" id="IPR005094">
    <property type="entry name" value="Endonuclease_MobA/VirD2"/>
</dbReference>
<gene>
    <name evidence="5" type="ORF">Tint_3207</name>
</gene>
<feature type="region of interest" description="Disordered" evidence="1">
    <location>
        <begin position="378"/>
        <end position="413"/>
    </location>
</feature>
<feature type="region of interest" description="Disordered" evidence="1">
    <location>
        <begin position="492"/>
        <end position="520"/>
    </location>
</feature>
<sequence>MIPKVVPHRGDGNSSWRQAVEYVSRHSPEREAELDREAGDIDRTAAELARDIELAGRYDDEAALSHPSRDATLRAAYDAELSADGPPPSKARTLSQAPTLGRVGVLRLEGQEEEHAKVKDEAEYGRDPSRPTMFTNCLSVRTAHAEMKAVSDMCSRAKDPVYHTLLSWRPGERPSDAQMFEAGHASMKAVGMEGHQYVFAVHRDTGNDHLHMLINRVNPETYKAVYPSRDFYKLDRVCREVELAQGWEHDKGQYAVIDRDGQKAIVRASKETRMQEKRPTKARDMEEVGGQESLFSYARGEPRQAVAALLKDPRTSWQDLHGELAKHGLELREKGQGLAIYDKTHPERTPIKASDMHEGLGRGKLVKRLGEYQPPIRAIQIEQPARSYDKHREPARDPSRRDQAREERAQARARLRQQYDEWLSEQTKARQQSRAALRTGDRARFTDLAAHHKARREQIRRTDMPAPMRKALYSVAAMEALQAREQLRAELDDKRKAERADRPQNFREWTGDRAQEGDQAAISQLRGWAYADRRRAKELEKAEQENAKKDGITIEAPAGRQEPLSPRRLAMLDQLGYQVDRRTGDVHYQAKERHVFTDSGRRITFSAAGATDREALAAGLALARQKFGQTLTLTGSEQFKDEAIRVTVEKRLDVRLADPALEARRKVLEAARDVAKPHPRERAQERNQVPDKGRGGQER</sequence>
<evidence type="ECO:0000259" key="2">
    <source>
        <dbReference type="Pfam" id="PF03432"/>
    </source>
</evidence>
<dbReference type="Pfam" id="PF03432">
    <property type="entry name" value="Relaxase"/>
    <property type="match status" value="1"/>
</dbReference>
<feature type="domain" description="MobA/VirD2-like nuclease" evidence="2">
    <location>
        <begin position="136"/>
        <end position="247"/>
    </location>
</feature>
<dbReference type="AlphaFoldDB" id="D5X722"/>
<evidence type="ECO:0000259" key="3">
    <source>
        <dbReference type="Pfam" id="PF18821"/>
    </source>
</evidence>
<evidence type="ECO:0000256" key="1">
    <source>
        <dbReference type="SAM" id="MobiDB-lite"/>
    </source>
</evidence>
<reference evidence="5" key="1">
    <citation type="submission" date="2010-04" db="EMBL/GenBank/DDBJ databases">
        <title>Complete sequence of plasmid1 of Thiomonas intermedia K12.</title>
        <authorList>
            <consortium name="US DOE Joint Genome Institute"/>
            <person name="Lucas S."/>
            <person name="Copeland A."/>
            <person name="Lapidus A."/>
            <person name="Cheng J.-F."/>
            <person name="Bruce D."/>
            <person name="Goodwin L."/>
            <person name="Pitluck S."/>
            <person name="Davenport K."/>
            <person name="Detter J.C."/>
            <person name="Han C."/>
            <person name="Tapia R."/>
            <person name="Land M."/>
            <person name="Hauser L."/>
            <person name="Kyrpides N."/>
            <person name="Ovchinnikova G."/>
            <person name="Kerfeld C.A."/>
            <person name="Cannon G.C."/>
            <person name="Heinhorst S."/>
            <person name="Woyke T."/>
        </authorList>
    </citation>
    <scope>NUCLEOTIDE SEQUENCE [LARGE SCALE GENOMIC DNA]</scope>
    <source>
        <strain evidence="5">K12</strain>
        <plasmid evidence="5">pTINT01</plasmid>
    </source>
</reference>
<organism evidence="5">
    <name type="scientific">Thiomonas intermedia (strain K12)</name>
    <name type="common">Thiobacillus intermedius</name>
    <dbReference type="NCBI Taxonomy" id="75379"/>
    <lineage>
        <taxon>Bacteria</taxon>
        <taxon>Pseudomonadati</taxon>
        <taxon>Pseudomonadota</taxon>
        <taxon>Betaproteobacteria</taxon>
        <taxon>Burkholderiales</taxon>
        <taxon>Thiomonas</taxon>
    </lineage>
</organism>
<keyword evidence="5" id="KW-0614">Plasmid</keyword>
<feature type="compositionally biased region" description="Basic and acidic residues" evidence="1">
    <location>
        <begin position="387"/>
        <end position="410"/>
    </location>
</feature>
<proteinExistence type="predicted"/>
<evidence type="ECO:0000313" key="5">
    <source>
        <dbReference type="EMBL" id="ADG32531.1"/>
    </source>
</evidence>
<dbReference type="HOGENOM" id="CLU_016163_1_1_4"/>
<dbReference type="InterPro" id="IPR049751">
    <property type="entry name" value="TraI/MobA_relaxases"/>
</dbReference>
<feature type="domain" description="Large polyvalent protein-associated" evidence="3">
    <location>
        <begin position="577"/>
        <end position="666"/>
    </location>
</feature>
<dbReference type="Pfam" id="PF18821">
    <property type="entry name" value="LPD7"/>
    <property type="match status" value="1"/>
</dbReference>
<geneLocation type="plasmid" evidence="5">
    <name>pTINT01</name>
</geneLocation>
<name>D5X722_THIK1</name>
<dbReference type="InterPro" id="IPR054462">
    <property type="entry name" value="TraI_M"/>
</dbReference>
<evidence type="ECO:0000259" key="4">
    <source>
        <dbReference type="Pfam" id="PF22863"/>
    </source>
</evidence>
<dbReference type="eggNOG" id="COG3843">
    <property type="taxonomic scope" value="Bacteria"/>
</dbReference>